<dbReference type="GeneID" id="65560049"/>
<gene>
    <name evidence="1" type="ORF">J5U21_01547</name>
</gene>
<proteinExistence type="predicted"/>
<reference evidence="1" key="1">
    <citation type="journal article" date="2021" name="Environ. Microbiol.">
        <title>New insights into the diversity and evolution of the archaeal mobilome from three complete genomes of Saccharolobus shibatae.</title>
        <authorList>
            <person name="Medvedeva S."/>
            <person name="Brandt D."/>
            <person name="Cvirkaite-Krupovic V."/>
            <person name="Liu Y."/>
            <person name="Severinov K."/>
            <person name="Ishino S."/>
            <person name="Ishino Y."/>
            <person name="Prangishvili D."/>
            <person name="Kalinowski J."/>
            <person name="Krupovic M."/>
        </authorList>
    </citation>
    <scope>NUCLEOTIDE SEQUENCE</scope>
    <source>
        <strain evidence="1">BEU9</strain>
    </source>
</reference>
<organism evidence="1 2">
    <name type="scientific">Saccharolobus shibatae</name>
    <dbReference type="NCBI Taxonomy" id="2286"/>
    <lineage>
        <taxon>Archaea</taxon>
        <taxon>Thermoproteota</taxon>
        <taxon>Thermoprotei</taxon>
        <taxon>Sulfolobales</taxon>
        <taxon>Sulfolobaceae</taxon>
        <taxon>Saccharolobus</taxon>
    </lineage>
</organism>
<protein>
    <recommendedName>
        <fullName evidence="3">Type I restriction enzyme R protein N-terminal domain-containing protein</fullName>
    </recommendedName>
</protein>
<evidence type="ECO:0008006" key="3">
    <source>
        <dbReference type="Google" id="ProtNLM"/>
    </source>
</evidence>
<dbReference type="InterPro" id="IPR012547">
    <property type="entry name" value="PDDEXK_9"/>
</dbReference>
<dbReference type="RefSeq" id="WP_218261532.1">
    <property type="nucleotide sequence ID" value="NZ_CP077715.1"/>
</dbReference>
<dbReference type="Proteomes" id="UP000693941">
    <property type="component" value="Chromosome"/>
</dbReference>
<evidence type="ECO:0000313" key="1">
    <source>
        <dbReference type="EMBL" id="QXJ31896.1"/>
    </source>
</evidence>
<accession>A0A8F5BUW2</accession>
<name>A0A8F5BUW2_9CREN</name>
<dbReference type="Pfam" id="PF08011">
    <property type="entry name" value="PDDEXK_9"/>
    <property type="match status" value="1"/>
</dbReference>
<sequence>MILSSTNFTTPNNFKNPALDLSKCNDFIDCFGEFYEKAISTFDPLSYENHPRSEIMNKIFQSFTYEKFLRSEFFRVLAKNGYAVESEYPINYGNIMLRADLVVLEEQSTPHLVLEFKSQYDPSAITQVRTYKQVLNPHFYGVVYGKQNYVKVELFDRYNNMISSNYIKMGNPYLNDDEVMRAIGSHILP</sequence>
<dbReference type="AlphaFoldDB" id="A0A8F5BUW2"/>
<evidence type="ECO:0000313" key="2">
    <source>
        <dbReference type="Proteomes" id="UP000693941"/>
    </source>
</evidence>
<dbReference type="EMBL" id="CP077715">
    <property type="protein sequence ID" value="QXJ31896.1"/>
    <property type="molecule type" value="Genomic_DNA"/>
</dbReference>